<dbReference type="InterPro" id="IPR000189">
    <property type="entry name" value="Transglyc_AS"/>
</dbReference>
<dbReference type="InterPro" id="IPR023346">
    <property type="entry name" value="Lysozyme-like_dom_sf"/>
</dbReference>
<dbReference type="CDD" id="cd00118">
    <property type="entry name" value="LysM"/>
    <property type="match status" value="1"/>
</dbReference>
<sequence>MSMSAVRRCATLLLVPAAFAFSSSSAIAACDQYAPQVIRAMAGPYQQVIVSAARANGVNPNLLKAVITAESCFKPAAVSHKGAGGLMQLMPATARRFGVVNRFDTNENIHGGARYLRWLLTRYGGSVPHAVAAYNAGEGRVDRYGTAVPIEETQTYTRRVLNAYQKLSYGQQGGAKPQVVRGAPGSRCEVVTHSLYTIHGNQTLQHVAKRYGMSVKRLAALNKIPRPYKVAHGQRLRVEVCGRWAEGAKSSGSNRAALASKIHERVAKPAEKEKDDRWGFDF</sequence>
<dbReference type="PANTHER" id="PTHR37423:SF2">
    <property type="entry name" value="MEMBRANE-BOUND LYTIC MUREIN TRANSGLYCOSYLASE C"/>
    <property type="match status" value="1"/>
</dbReference>
<comment type="similarity">
    <text evidence="1">Belongs to the transglycosylase Slt family.</text>
</comment>
<dbReference type="InterPro" id="IPR008258">
    <property type="entry name" value="Transglycosylase_SLT_dom_1"/>
</dbReference>
<proteinExistence type="inferred from homology"/>
<feature type="chain" id="PRO_5047310034" evidence="2">
    <location>
        <begin position="29"/>
        <end position="282"/>
    </location>
</feature>
<gene>
    <name evidence="4" type="ORF">J8380_09145</name>
</gene>
<feature type="domain" description="LysM" evidence="3">
    <location>
        <begin position="194"/>
        <end position="238"/>
    </location>
</feature>
<dbReference type="SUPFAM" id="SSF54106">
    <property type="entry name" value="LysM domain"/>
    <property type="match status" value="1"/>
</dbReference>
<dbReference type="CDD" id="cd00254">
    <property type="entry name" value="LT-like"/>
    <property type="match status" value="1"/>
</dbReference>
<dbReference type="Gene3D" id="3.10.350.10">
    <property type="entry name" value="LysM domain"/>
    <property type="match status" value="1"/>
</dbReference>
<dbReference type="InterPro" id="IPR036779">
    <property type="entry name" value="LysM_dom_sf"/>
</dbReference>
<keyword evidence="5" id="KW-1185">Reference proteome</keyword>
<dbReference type="PROSITE" id="PS51782">
    <property type="entry name" value="LYSM"/>
    <property type="match status" value="1"/>
</dbReference>
<evidence type="ECO:0000313" key="4">
    <source>
        <dbReference type="EMBL" id="QTR51677.1"/>
    </source>
</evidence>
<dbReference type="Pfam" id="PF01464">
    <property type="entry name" value="SLT"/>
    <property type="match status" value="1"/>
</dbReference>
<dbReference type="Proteomes" id="UP000672027">
    <property type="component" value="Chromosome"/>
</dbReference>
<protein>
    <submittedName>
        <fullName evidence="4">Transglycosylase SLT domain-containing protein</fullName>
    </submittedName>
</protein>
<accession>A0ABX7X8Y1</accession>
<reference evidence="4 5" key="1">
    <citation type="submission" date="2021-04" db="EMBL/GenBank/DDBJ databases">
        <title>Genomics, taxonomy and metabolism of representatives of sulfur bacteria of the genus Thiothrix: Thiothrix fructosivorans QT, Thiothrix unzii A1T and three new species, Thiothrix subterranea sp. nov., Thiothrix litoralis sp. nov. and 'Candidatus Thiothrix anitrata' sp. nov.</title>
        <authorList>
            <person name="Ravin N.V."/>
            <person name="Smolyakov D."/>
            <person name="Rudenko T.S."/>
            <person name="Mardanov A.V."/>
            <person name="Beletsky A.V."/>
            <person name="Markov N.D."/>
            <person name="Fomenkov A.I."/>
            <person name="Roberts R.J."/>
            <person name="Karnachuk O.V."/>
            <person name="Novikov A."/>
            <person name="Grabovich M.Y."/>
        </authorList>
    </citation>
    <scope>NUCLEOTIDE SEQUENCE [LARGE SCALE GENOMIC DNA]</scope>
    <source>
        <strain evidence="4 5">A52</strain>
    </source>
</reference>
<organism evidence="4 5">
    <name type="scientific">Candidatus Thiothrix anitrata</name>
    <dbReference type="NCBI Taxonomy" id="2823902"/>
    <lineage>
        <taxon>Bacteria</taxon>
        <taxon>Pseudomonadati</taxon>
        <taxon>Pseudomonadota</taxon>
        <taxon>Gammaproteobacteria</taxon>
        <taxon>Thiotrichales</taxon>
        <taxon>Thiotrichaceae</taxon>
        <taxon>Thiothrix</taxon>
    </lineage>
</organism>
<evidence type="ECO:0000259" key="3">
    <source>
        <dbReference type="PROSITE" id="PS51782"/>
    </source>
</evidence>
<name>A0ABX7X8Y1_9GAMM</name>
<dbReference type="InterPro" id="IPR018392">
    <property type="entry name" value="LysM"/>
</dbReference>
<evidence type="ECO:0000313" key="5">
    <source>
        <dbReference type="Proteomes" id="UP000672027"/>
    </source>
</evidence>
<evidence type="ECO:0000256" key="2">
    <source>
        <dbReference type="SAM" id="SignalP"/>
    </source>
</evidence>
<feature type="signal peptide" evidence="2">
    <location>
        <begin position="1"/>
        <end position="28"/>
    </location>
</feature>
<dbReference type="PROSITE" id="PS00922">
    <property type="entry name" value="TRANSGLYCOSYLASE"/>
    <property type="match status" value="1"/>
</dbReference>
<dbReference type="PROSITE" id="PS51257">
    <property type="entry name" value="PROKAR_LIPOPROTEIN"/>
    <property type="match status" value="1"/>
</dbReference>
<keyword evidence="2" id="KW-0732">Signal</keyword>
<evidence type="ECO:0000256" key="1">
    <source>
        <dbReference type="ARBA" id="ARBA00007734"/>
    </source>
</evidence>
<dbReference type="PANTHER" id="PTHR37423">
    <property type="entry name" value="SOLUBLE LYTIC MUREIN TRANSGLYCOSYLASE-RELATED"/>
    <property type="match status" value="1"/>
</dbReference>
<dbReference type="EMBL" id="CP072800">
    <property type="protein sequence ID" value="QTR51677.1"/>
    <property type="molecule type" value="Genomic_DNA"/>
</dbReference>
<dbReference type="Pfam" id="PF01476">
    <property type="entry name" value="LysM"/>
    <property type="match status" value="1"/>
</dbReference>
<dbReference type="Gene3D" id="1.10.530.10">
    <property type="match status" value="1"/>
</dbReference>
<dbReference type="SMART" id="SM00257">
    <property type="entry name" value="LysM"/>
    <property type="match status" value="1"/>
</dbReference>
<dbReference type="SUPFAM" id="SSF53955">
    <property type="entry name" value="Lysozyme-like"/>
    <property type="match status" value="1"/>
</dbReference>